<sequence length="63" mass="7054">MSLTLTQEQVDFLAISIGNARSLMDAVHAYDSEEYHALGVANNILDGFSVQEAKEVYKEQYND</sequence>
<dbReference type="KEGG" id="vg:55811438"/>
<evidence type="ECO:0000313" key="2">
    <source>
        <dbReference type="Proteomes" id="UP000287416"/>
    </source>
</evidence>
<dbReference type="GeneID" id="55811438"/>
<dbReference type="Proteomes" id="UP000287416">
    <property type="component" value="Segment"/>
</dbReference>
<dbReference type="EMBL" id="MK278860">
    <property type="protein sequence ID" value="AZU98759.1"/>
    <property type="molecule type" value="Genomic_DNA"/>
</dbReference>
<accession>A0A3T0IH63</accession>
<keyword evidence="2" id="KW-1185">Reference proteome</keyword>
<dbReference type="RefSeq" id="YP_009882142.1">
    <property type="nucleotide sequence ID" value="NC_049445.1"/>
</dbReference>
<name>A0A3T0IH63_9CAUD</name>
<protein>
    <submittedName>
        <fullName evidence="1">Uncharacterized protein</fullName>
    </submittedName>
</protein>
<evidence type="ECO:0000313" key="1">
    <source>
        <dbReference type="EMBL" id="AZU98759.1"/>
    </source>
</evidence>
<proteinExistence type="predicted"/>
<organism evidence="1 2">
    <name type="scientific">Acinetobacter phage AbTZA1</name>
    <dbReference type="NCBI Taxonomy" id="2500827"/>
    <lineage>
        <taxon>Viruses</taxon>
        <taxon>Duplodnaviria</taxon>
        <taxon>Heunggongvirae</taxon>
        <taxon>Uroviricota</taxon>
        <taxon>Caudoviricetes</taxon>
        <taxon>Pantevenvirales</taxon>
        <taxon>Straboviridae</taxon>
        <taxon>Twarogvirinae</taxon>
        <taxon>Hadassahvirus</taxon>
        <taxon>Hadassahvirus azbtza1</taxon>
    </lineage>
</organism>
<reference evidence="1 2" key="1">
    <citation type="submission" date="2018-12" db="EMBL/GenBank/DDBJ databases">
        <title>Successful treatment of antibiotic resistant microbial bone infection with bacteriophages.</title>
        <authorList>
            <person name="Nir-Paz R."/>
            <person name="Gelman D."/>
            <person name="Khouri A."/>
            <person name="Sisson B.M."/>
            <person name="Fackler J."/>
            <person name="Oren S.A."/>
            <person name="Khalifa L."/>
            <person name="Rimon A."/>
            <person name="Glazer S.C."/>
            <person name="Moses A.E."/>
            <person name="Yoram W."/>
            <person name="Schooley R.T."/>
            <person name="Hazan R."/>
        </authorList>
    </citation>
    <scope>NUCLEOTIDE SEQUENCE [LARGE SCALE GENOMIC DNA]</scope>
</reference>